<keyword evidence="1" id="KW-0812">Transmembrane</keyword>
<feature type="transmembrane region" description="Helical" evidence="1">
    <location>
        <begin position="192"/>
        <end position="214"/>
    </location>
</feature>
<feature type="transmembrane region" description="Helical" evidence="1">
    <location>
        <begin position="334"/>
        <end position="351"/>
    </location>
</feature>
<proteinExistence type="predicted"/>
<gene>
    <name evidence="2" type="ORF">GCM10007968_21580</name>
</gene>
<feature type="transmembrane region" description="Helical" evidence="1">
    <location>
        <begin position="15"/>
        <end position="32"/>
    </location>
</feature>
<evidence type="ECO:0000313" key="3">
    <source>
        <dbReference type="Proteomes" id="UP000654670"/>
    </source>
</evidence>
<organism evidence="2 3">
    <name type="scientific">Sporolactobacillus putidus</name>
    <dbReference type="NCBI Taxonomy" id="492735"/>
    <lineage>
        <taxon>Bacteria</taxon>
        <taxon>Bacillati</taxon>
        <taxon>Bacillota</taxon>
        <taxon>Bacilli</taxon>
        <taxon>Bacillales</taxon>
        <taxon>Sporolactobacillaceae</taxon>
        <taxon>Sporolactobacillus</taxon>
    </lineage>
</organism>
<comment type="caution">
    <text evidence="2">The sequence shown here is derived from an EMBL/GenBank/DDBJ whole genome shotgun (WGS) entry which is preliminary data.</text>
</comment>
<name>A0A917S4E1_9BACL</name>
<dbReference type="AlphaFoldDB" id="A0A917S4E1"/>
<feature type="transmembrane region" description="Helical" evidence="1">
    <location>
        <begin position="161"/>
        <end position="180"/>
    </location>
</feature>
<sequence length="493" mass="54932">MLPFIENFWKKNKSINLFLEFLAIIIVVFTSVNSMNGIIMGLIITITIFSFQFLNTSYLNMTYVFVLVLLFINFIFLVLSNSFSLNSASTFKYFYVFCRDILIYVLFFYLILKRLDIFTGILKRNLIDRIAFIFLLMGIVYLILPIGHIDFNLKLGSFKQIFNFVFLFFIGRMLAFSESFNENSIKKLSRLIISLGVIFSVYGIMEIFILPYFLGMDPLLFFGGDKYLSLMFGANSDIYGGGTINISGLTGNFYSPAFGMSIRRASSLLIDPVALSFFLSFVLVLNFCYSKTKVLNTILISSCLILTLGKGGILTSLVSITFWALVRFKKIGKLVAFLTFGISAGLFTLFLRTDSSVMDHLNGLTNGVKDFIEYPLGKGLGSSGNLATLVAGSNNNNLISGGESTVGSLLSQIGILGGLLFILLIVLLMLRIKAIKFTNDNQNQLKIFLSGLLMGGFSASLFSEGVFQFNALGLLFLFIAAMISVSEKSKKFF</sequence>
<feature type="transmembrane region" description="Helical" evidence="1">
    <location>
        <begin position="238"/>
        <end position="256"/>
    </location>
</feature>
<feature type="transmembrane region" description="Helical" evidence="1">
    <location>
        <begin position="467"/>
        <end position="485"/>
    </location>
</feature>
<feature type="transmembrane region" description="Helical" evidence="1">
    <location>
        <begin position="132"/>
        <end position="149"/>
    </location>
</feature>
<keyword evidence="1" id="KW-0472">Membrane</keyword>
<evidence type="ECO:0000313" key="2">
    <source>
        <dbReference type="EMBL" id="GGL57248.1"/>
    </source>
</evidence>
<keyword evidence="3" id="KW-1185">Reference proteome</keyword>
<protein>
    <submittedName>
        <fullName evidence="2">Uncharacterized protein</fullName>
    </submittedName>
</protein>
<dbReference type="EMBL" id="BMOK01000008">
    <property type="protein sequence ID" value="GGL57248.1"/>
    <property type="molecule type" value="Genomic_DNA"/>
</dbReference>
<feature type="transmembrane region" description="Helical" evidence="1">
    <location>
        <begin position="93"/>
        <end position="112"/>
    </location>
</feature>
<reference evidence="2" key="2">
    <citation type="submission" date="2020-09" db="EMBL/GenBank/DDBJ databases">
        <authorList>
            <person name="Sun Q."/>
            <person name="Ohkuma M."/>
        </authorList>
    </citation>
    <scope>NUCLEOTIDE SEQUENCE</scope>
    <source>
        <strain evidence="2">JCM 15325</strain>
    </source>
</reference>
<evidence type="ECO:0000256" key="1">
    <source>
        <dbReference type="SAM" id="Phobius"/>
    </source>
</evidence>
<feature type="transmembrane region" description="Helical" evidence="1">
    <location>
        <begin position="444"/>
        <end position="461"/>
    </location>
</feature>
<feature type="transmembrane region" description="Helical" evidence="1">
    <location>
        <begin position="409"/>
        <end position="432"/>
    </location>
</feature>
<feature type="transmembrane region" description="Helical" evidence="1">
    <location>
        <begin position="268"/>
        <end position="287"/>
    </location>
</feature>
<keyword evidence="1" id="KW-1133">Transmembrane helix</keyword>
<reference evidence="2" key="1">
    <citation type="journal article" date="2014" name="Int. J. Syst. Evol. Microbiol.">
        <title>Complete genome sequence of Corynebacterium casei LMG S-19264T (=DSM 44701T), isolated from a smear-ripened cheese.</title>
        <authorList>
            <consortium name="US DOE Joint Genome Institute (JGI-PGF)"/>
            <person name="Walter F."/>
            <person name="Albersmeier A."/>
            <person name="Kalinowski J."/>
            <person name="Ruckert C."/>
        </authorList>
    </citation>
    <scope>NUCLEOTIDE SEQUENCE</scope>
    <source>
        <strain evidence="2">JCM 15325</strain>
    </source>
</reference>
<feature type="transmembrane region" description="Helical" evidence="1">
    <location>
        <begin position="299"/>
        <end position="325"/>
    </location>
</feature>
<feature type="transmembrane region" description="Helical" evidence="1">
    <location>
        <begin position="61"/>
        <end position="81"/>
    </location>
</feature>
<feature type="transmembrane region" description="Helical" evidence="1">
    <location>
        <begin position="38"/>
        <end position="54"/>
    </location>
</feature>
<accession>A0A917S4E1</accession>
<dbReference type="Proteomes" id="UP000654670">
    <property type="component" value="Unassembled WGS sequence"/>
</dbReference>